<evidence type="ECO:0000313" key="2">
    <source>
        <dbReference type="EMBL" id="PHU38296.1"/>
    </source>
</evidence>
<proteinExistence type="predicted"/>
<keyword evidence="1" id="KW-1133">Transmembrane helix</keyword>
<reference evidence="2 3" key="1">
    <citation type="submission" date="2017-10" db="EMBL/GenBank/DDBJ databases">
        <title>Resolving the taxonomy of Roseburia spp., Eubacterium rectale and Agathobacter spp. through phylogenomic analysis.</title>
        <authorList>
            <person name="Sheridan P.O."/>
            <person name="Walker A.W."/>
            <person name="Duncan S.H."/>
            <person name="Scott K.P."/>
            <person name="Toole P.W.O."/>
            <person name="Luis P."/>
            <person name="Flint H.J."/>
        </authorList>
    </citation>
    <scope>NUCLEOTIDE SEQUENCE [LARGE SCALE GENOMIC DNA]</scope>
    <source>
        <strain evidence="2 3">JK623</strain>
    </source>
</reference>
<name>A0A2G3E4T7_9FIRM</name>
<accession>A0A2G3E4T7</accession>
<evidence type="ECO:0000256" key="1">
    <source>
        <dbReference type="SAM" id="Phobius"/>
    </source>
</evidence>
<dbReference type="RefSeq" id="WP_099385684.1">
    <property type="nucleotide sequence ID" value="NZ_JANSWH010000099.1"/>
</dbReference>
<dbReference type="EMBL" id="PDYG01000012">
    <property type="protein sequence ID" value="PHU38296.1"/>
    <property type="molecule type" value="Genomic_DNA"/>
</dbReference>
<evidence type="ECO:0000313" key="3">
    <source>
        <dbReference type="Proteomes" id="UP000224563"/>
    </source>
</evidence>
<dbReference type="AlphaFoldDB" id="A0A2G3E4T7"/>
<feature type="transmembrane region" description="Helical" evidence="1">
    <location>
        <begin position="9"/>
        <end position="29"/>
    </location>
</feature>
<keyword evidence="1" id="KW-0472">Membrane</keyword>
<dbReference type="Proteomes" id="UP000224563">
    <property type="component" value="Unassembled WGS sequence"/>
</dbReference>
<keyword evidence="1" id="KW-0812">Transmembrane</keyword>
<feature type="transmembrane region" description="Helical" evidence="1">
    <location>
        <begin position="160"/>
        <end position="193"/>
    </location>
</feature>
<reference evidence="2 3" key="2">
    <citation type="submission" date="2017-10" db="EMBL/GenBank/DDBJ databases">
        <authorList>
            <person name="Banno H."/>
            <person name="Chua N.-H."/>
        </authorList>
    </citation>
    <scope>NUCLEOTIDE SEQUENCE [LARGE SCALE GENOMIC DNA]</scope>
    <source>
        <strain evidence="2 3">JK623</strain>
    </source>
</reference>
<organism evidence="2 3">
    <name type="scientific">Agathobacter ruminis</name>
    <dbReference type="NCBI Taxonomy" id="1712665"/>
    <lineage>
        <taxon>Bacteria</taxon>
        <taxon>Bacillati</taxon>
        <taxon>Bacillota</taxon>
        <taxon>Clostridia</taxon>
        <taxon>Lachnospirales</taxon>
        <taxon>Lachnospiraceae</taxon>
        <taxon>Agathobacter</taxon>
    </lineage>
</organism>
<protein>
    <submittedName>
        <fullName evidence="2">Uncharacterized protein</fullName>
    </submittedName>
</protein>
<keyword evidence="3" id="KW-1185">Reference proteome</keyword>
<feature type="transmembrane region" description="Helical" evidence="1">
    <location>
        <begin position="62"/>
        <end position="80"/>
    </location>
</feature>
<comment type="caution">
    <text evidence="2">The sequence shown here is derived from an EMBL/GenBank/DDBJ whole genome shotgun (WGS) entry which is preliminary data.</text>
</comment>
<feature type="transmembrane region" description="Helical" evidence="1">
    <location>
        <begin position="199"/>
        <end position="220"/>
    </location>
</feature>
<gene>
    <name evidence="2" type="ORF">CSX02_03715</name>
</gene>
<sequence>MNFQIDKKAMLLSVLLMYGSFFATGTYLLEHETMNLFQVIMTCPYLLKNYTALHYIDHQYGIWFYLLLPVACGLPFIGILCDELNTNYYRLISARIGNIKFIVCTLLVQFISTISSFFVATVFFKLTALIIGILKNKEGTFDEIQQMNLSYFLVEDGRCLLYLVMISGLIIFMAILTADFYFSVIVVFLINFLIQDHEISILALEIVTACFAYIGSAYIFRRRWLAC</sequence>